<dbReference type="CDD" id="cd00130">
    <property type="entry name" value="PAS"/>
    <property type="match status" value="1"/>
</dbReference>
<dbReference type="RefSeq" id="XP_002184107.1">
    <property type="nucleotide sequence ID" value="XM_002184071.1"/>
</dbReference>
<dbReference type="HOGENOM" id="CLU_613204_0_0_1"/>
<dbReference type="GeneID" id="7195814"/>
<dbReference type="SUPFAM" id="SSF55785">
    <property type="entry name" value="PYP-like sensor domain (PAS domain)"/>
    <property type="match status" value="1"/>
</dbReference>
<keyword evidence="1" id="KW-0285">Flavoprotein</keyword>
<evidence type="ECO:0000259" key="4">
    <source>
        <dbReference type="PROSITE" id="PS50112"/>
    </source>
</evidence>
<accession>B7GAN3</accession>
<dbReference type="AlphaFoldDB" id="B7GAN3"/>
<feature type="domain" description="PAS" evidence="4">
    <location>
        <begin position="15"/>
        <end position="64"/>
    </location>
</feature>
<evidence type="ECO:0000313" key="6">
    <source>
        <dbReference type="Proteomes" id="UP000000759"/>
    </source>
</evidence>
<dbReference type="EMBL" id="CM000624">
    <property type="protein sequence ID" value="EEC44285.1"/>
    <property type="molecule type" value="Genomic_DNA"/>
</dbReference>
<keyword evidence="3" id="KW-0157">Chromophore</keyword>
<name>B7GAN3_PHATC</name>
<gene>
    <name evidence="5" type="ORF">PHATRDRAFT_15977</name>
</gene>
<dbReference type="InterPro" id="IPR000014">
    <property type="entry name" value="PAS"/>
</dbReference>
<dbReference type="OrthoDB" id="447251at2759"/>
<dbReference type="PROSITE" id="PS50112">
    <property type="entry name" value="PAS"/>
    <property type="match status" value="1"/>
</dbReference>
<dbReference type="PANTHER" id="PTHR47429">
    <property type="entry name" value="PROTEIN TWIN LOV 1"/>
    <property type="match status" value="1"/>
</dbReference>
<evidence type="ECO:0000256" key="2">
    <source>
        <dbReference type="ARBA" id="ARBA00022643"/>
    </source>
</evidence>
<keyword evidence="6" id="KW-1185">Reference proteome</keyword>
<proteinExistence type="predicted"/>
<dbReference type="KEGG" id="pti:PHATRDRAFT_15977"/>
<reference evidence="5 6" key="1">
    <citation type="journal article" date="2008" name="Nature">
        <title>The Phaeodactylum genome reveals the evolutionary history of diatom genomes.</title>
        <authorList>
            <person name="Bowler C."/>
            <person name="Allen A.E."/>
            <person name="Badger J.H."/>
            <person name="Grimwood J."/>
            <person name="Jabbari K."/>
            <person name="Kuo A."/>
            <person name="Maheswari U."/>
            <person name="Martens C."/>
            <person name="Maumus F."/>
            <person name="Otillar R.P."/>
            <person name="Rayko E."/>
            <person name="Salamov A."/>
            <person name="Vandepoele K."/>
            <person name="Beszteri B."/>
            <person name="Gruber A."/>
            <person name="Heijde M."/>
            <person name="Katinka M."/>
            <person name="Mock T."/>
            <person name="Valentin K."/>
            <person name="Verret F."/>
            <person name="Berges J.A."/>
            <person name="Brownlee C."/>
            <person name="Cadoret J.P."/>
            <person name="Chiovitti A."/>
            <person name="Choi C.J."/>
            <person name="Coesel S."/>
            <person name="De Martino A."/>
            <person name="Detter J.C."/>
            <person name="Durkin C."/>
            <person name="Falciatore A."/>
            <person name="Fournet J."/>
            <person name="Haruta M."/>
            <person name="Huysman M.J."/>
            <person name="Jenkins B.D."/>
            <person name="Jiroutova K."/>
            <person name="Jorgensen R.E."/>
            <person name="Joubert Y."/>
            <person name="Kaplan A."/>
            <person name="Kroger N."/>
            <person name="Kroth P.G."/>
            <person name="La Roche J."/>
            <person name="Lindquist E."/>
            <person name="Lommer M."/>
            <person name="Martin-Jezequel V."/>
            <person name="Lopez P.J."/>
            <person name="Lucas S."/>
            <person name="Mangogna M."/>
            <person name="McGinnis K."/>
            <person name="Medlin L.K."/>
            <person name="Montsant A."/>
            <person name="Oudot-Le Secq M.P."/>
            <person name="Napoli C."/>
            <person name="Obornik M."/>
            <person name="Parker M.S."/>
            <person name="Petit J.L."/>
            <person name="Porcel B.M."/>
            <person name="Poulsen N."/>
            <person name="Robison M."/>
            <person name="Rychlewski L."/>
            <person name="Rynearson T.A."/>
            <person name="Schmutz J."/>
            <person name="Shapiro H."/>
            <person name="Siaut M."/>
            <person name="Stanley M."/>
            <person name="Sussman M.R."/>
            <person name="Taylor A.R."/>
            <person name="Vardi A."/>
            <person name="von Dassow P."/>
            <person name="Vyverman W."/>
            <person name="Willis A."/>
            <person name="Wyrwicz L.S."/>
            <person name="Rokhsar D.S."/>
            <person name="Weissenbach J."/>
            <person name="Armbrust E.V."/>
            <person name="Green B.R."/>
            <person name="Van de Peer Y."/>
            <person name="Grigoriev I.V."/>
        </authorList>
    </citation>
    <scope>NUCLEOTIDE SEQUENCE [LARGE SCALE GENOMIC DNA]</scope>
    <source>
        <strain evidence="5 6">CCAP 1055/1</strain>
    </source>
</reference>
<dbReference type="Pfam" id="PF13426">
    <property type="entry name" value="PAS_9"/>
    <property type="match status" value="1"/>
</dbReference>
<evidence type="ECO:0000256" key="3">
    <source>
        <dbReference type="ARBA" id="ARBA00022991"/>
    </source>
</evidence>
<dbReference type="Gene3D" id="3.30.450.20">
    <property type="entry name" value="PAS domain"/>
    <property type="match status" value="1"/>
</dbReference>
<dbReference type="eggNOG" id="ENOG502QU3S">
    <property type="taxonomic scope" value="Eukaryota"/>
</dbReference>
<keyword evidence="2" id="KW-0288">FMN</keyword>
<dbReference type="Proteomes" id="UP000000759">
    <property type="component" value="Chromosome 22"/>
</dbReference>
<dbReference type="PANTHER" id="PTHR47429:SF2">
    <property type="entry name" value="PROTEIN TWIN LOV 1"/>
    <property type="match status" value="1"/>
</dbReference>
<dbReference type="NCBIfam" id="TIGR00229">
    <property type="entry name" value="sensory_box"/>
    <property type="match status" value="1"/>
</dbReference>
<evidence type="ECO:0000256" key="1">
    <source>
        <dbReference type="ARBA" id="ARBA00022630"/>
    </source>
</evidence>
<evidence type="ECO:0000313" key="5">
    <source>
        <dbReference type="EMBL" id="EEC44285.1"/>
    </source>
</evidence>
<sequence length="108" mass="11812">MGQQCFVLSDPKLPDNPIVFASPGFYKLTGYTSREVLGRNCRFLQGPGTDAKAVDVIRKAVGTGSDATVCLLNYKADGTPFWNQFFIAALRDSDNCIVNYVSFAFFGV</sequence>
<protein>
    <recommendedName>
        <fullName evidence="4">PAS domain-containing protein</fullName>
    </recommendedName>
</protein>
<dbReference type="PaxDb" id="2850-Phatr15977"/>
<reference evidence="6" key="2">
    <citation type="submission" date="2008-08" db="EMBL/GenBank/DDBJ databases">
        <authorList>
            <consortium name="Diatom Consortium"/>
            <person name="Grigoriev I."/>
            <person name="Grimwood J."/>
            <person name="Kuo A."/>
            <person name="Otillar R.P."/>
            <person name="Salamov A."/>
            <person name="Detter J.C."/>
            <person name="Lindquist E."/>
            <person name="Shapiro H."/>
            <person name="Lucas S."/>
            <person name="Glavina del Rio T."/>
            <person name="Pitluck S."/>
            <person name="Rokhsar D."/>
            <person name="Bowler C."/>
        </authorList>
    </citation>
    <scope>GENOME REANNOTATION</scope>
    <source>
        <strain evidence="6">CCAP 1055/1</strain>
    </source>
</reference>
<dbReference type="InParanoid" id="B7GAN3"/>
<dbReference type="InterPro" id="IPR035965">
    <property type="entry name" value="PAS-like_dom_sf"/>
</dbReference>
<organism evidence="5 6">
    <name type="scientific">Phaeodactylum tricornutum (strain CCAP 1055/1)</name>
    <dbReference type="NCBI Taxonomy" id="556484"/>
    <lineage>
        <taxon>Eukaryota</taxon>
        <taxon>Sar</taxon>
        <taxon>Stramenopiles</taxon>
        <taxon>Ochrophyta</taxon>
        <taxon>Bacillariophyta</taxon>
        <taxon>Bacillariophyceae</taxon>
        <taxon>Bacillariophycidae</taxon>
        <taxon>Naviculales</taxon>
        <taxon>Phaeodactylaceae</taxon>
        <taxon>Phaeodactylum</taxon>
    </lineage>
</organism>
<dbReference type="GO" id="GO:0005634">
    <property type="term" value="C:nucleus"/>
    <property type="evidence" value="ECO:0007669"/>
    <property type="project" value="TreeGrafter"/>
</dbReference>